<evidence type="ECO:0000256" key="2">
    <source>
        <dbReference type="SAM" id="SignalP"/>
    </source>
</evidence>
<protein>
    <submittedName>
        <fullName evidence="3">Uncharacterized protein</fullName>
    </submittedName>
</protein>
<keyword evidence="2" id="KW-0732">Signal</keyword>
<feature type="chain" id="PRO_5020593777" evidence="2">
    <location>
        <begin position="20"/>
        <end position="201"/>
    </location>
</feature>
<sequence>MELIQWIICCVLISVPCFGLSLNSTEDKLTKSKQLCLLQAKVGSVVLPPEIRKFFLDFIEGDLDAYKYAGDKYGEQLILDPQSFDKSIHSEFNGTYSSFFKKLQKNVLKPLLRKYEGLSDKTRLLALTTIGAFRSIYLLKKDVRKTSAFAYLIVSNWPKDNIKELRDAFFKESQPQSSTDYNRSLKISDSLESSEEDGGLI</sequence>
<dbReference type="AlphaFoldDB" id="A0A4U5MD38"/>
<feature type="signal peptide" evidence="2">
    <location>
        <begin position="1"/>
        <end position="19"/>
    </location>
</feature>
<gene>
    <name evidence="3" type="ORF">L596_023182</name>
</gene>
<feature type="region of interest" description="Disordered" evidence="1">
    <location>
        <begin position="174"/>
        <end position="201"/>
    </location>
</feature>
<organism evidence="3 4">
    <name type="scientific">Steinernema carpocapsae</name>
    <name type="common">Entomopathogenic nematode</name>
    <dbReference type="NCBI Taxonomy" id="34508"/>
    <lineage>
        <taxon>Eukaryota</taxon>
        <taxon>Metazoa</taxon>
        <taxon>Ecdysozoa</taxon>
        <taxon>Nematoda</taxon>
        <taxon>Chromadorea</taxon>
        <taxon>Rhabditida</taxon>
        <taxon>Tylenchina</taxon>
        <taxon>Panagrolaimomorpha</taxon>
        <taxon>Strongyloidoidea</taxon>
        <taxon>Steinernematidae</taxon>
        <taxon>Steinernema</taxon>
    </lineage>
</organism>
<comment type="caution">
    <text evidence="3">The sequence shown here is derived from an EMBL/GenBank/DDBJ whole genome shotgun (WGS) entry which is preliminary data.</text>
</comment>
<dbReference type="EMBL" id="AZBU02000008">
    <property type="protein sequence ID" value="TKR66962.1"/>
    <property type="molecule type" value="Genomic_DNA"/>
</dbReference>
<keyword evidence="4" id="KW-1185">Reference proteome</keyword>
<reference evidence="3 4" key="1">
    <citation type="journal article" date="2015" name="Genome Biol.">
        <title>Comparative genomics of Steinernema reveals deeply conserved gene regulatory networks.</title>
        <authorList>
            <person name="Dillman A.R."/>
            <person name="Macchietto M."/>
            <person name="Porter C.F."/>
            <person name="Rogers A."/>
            <person name="Williams B."/>
            <person name="Antoshechkin I."/>
            <person name="Lee M.M."/>
            <person name="Goodwin Z."/>
            <person name="Lu X."/>
            <person name="Lewis E.E."/>
            <person name="Goodrich-Blair H."/>
            <person name="Stock S.P."/>
            <person name="Adams B.J."/>
            <person name="Sternberg P.W."/>
            <person name="Mortazavi A."/>
        </authorList>
    </citation>
    <scope>NUCLEOTIDE SEQUENCE [LARGE SCALE GENOMIC DNA]</scope>
    <source>
        <strain evidence="3 4">ALL</strain>
    </source>
</reference>
<name>A0A4U5MD38_STECR</name>
<feature type="compositionally biased region" description="Acidic residues" evidence="1">
    <location>
        <begin position="192"/>
        <end position="201"/>
    </location>
</feature>
<dbReference type="Proteomes" id="UP000298663">
    <property type="component" value="Unassembled WGS sequence"/>
</dbReference>
<reference evidence="3 4" key="2">
    <citation type="journal article" date="2019" name="G3 (Bethesda)">
        <title>Hybrid Assembly of the Genome of the Entomopathogenic Nematode Steinernema carpocapsae Identifies the X-Chromosome.</title>
        <authorList>
            <person name="Serra L."/>
            <person name="Macchietto M."/>
            <person name="Macias-Munoz A."/>
            <person name="McGill C.J."/>
            <person name="Rodriguez I.M."/>
            <person name="Rodriguez B."/>
            <person name="Murad R."/>
            <person name="Mortazavi A."/>
        </authorList>
    </citation>
    <scope>NUCLEOTIDE SEQUENCE [LARGE SCALE GENOMIC DNA]</scope>
    <source>
        <strain evidence="3 4">ALL</strain>
    </source>
</reference>
<proteinExistence type="predicted"/>
<evidence type="ECO:0000313" key="3">
    <source>
        <dbReference type="EMBL" id="TKR66962.1"/>
    </source>
</evidence>
<evidence type="ECO:0000313" key="4">
    <source>
        <dbReference type="Proteomes" id="UP000298663"/>
    </source>
</evidence>
<evidence type="ECO:0000256" key="1">
    <source>
        <dbReference type="SAM" id="MobiDB-lite"/>
    </source>
</evidence>
<accession>A0A4U5MD38</accession>